<dbReference type="PANTHER" id="PTHR14374:SF0">
    <property type="entry name" value="TRAFFICKING PROTEIN PARTICLE COMPLEX SUBUNIT 11"/>
    <property type="match status" value="1"/>
</dbReference>
<reference evidence="5" key="1">
    <citation type="submission" date="2020-06" db="EMBL/GenBank/DDBJ databases">
        <title>A chromosome-scale genome assembly of Talaromyces rugulosus W13939.</title>
        <authorList>
            <person name="Wang B."/>
            <person name="Guo L."/>
            <person name="Ye K."/>
            <person name="Wang L."/>
        </authorList>
    </citation>
    <scope>NUCLEOTIDE SEQUENCE [LARGE SCALE GENOMIC DNA]</scope>
    <source>
        <strain evidence="5">W13939</strain>
    </source>
</reference>
<proteinExistence type="predicted"/>
<dbReference type="GeneID" id="55991078"/>
<dbReference type="RefSeq" id="XP_035342648.1">
    <property type="nucleotide sequence ID" value="XM_035486755.1"/>
</dbReference>
<accession>A0A7H8QR78</accession>
<dbReference type="KEGG" id="trg:TRUGW13939_03575"/>
<evidence type="ECO:0008006" key="6">
    <source>
        <dbReference type="Google" id="ProtNLM"/>
    </source>
</evidence>
<dbReference type="Pfam" id="PF11817">
    <property type="entry name" value="Foie-gras_1"/>
    <property type="match status" value="1"/>
</dbReference>
<dbReference type="PANTHER" id="PTHR14374">
    <property type="entry name" value="FOIE GRAS"/>
    <property type="match status" value="1"/>
</dbReference>
<keyword evidence="5" id="KW-1185">Reference proteome</keyword>
<name>A0A7H8QR78_TALRU</name>
<dbReference type="InterPro" id="IPR012880">
    <property type="entry name" value="Gryzun"/>
</dbReference>
<evidence type="ECO:0000259" key="2">
    <source>
        <dbReference type="Pfam" id="PF07919"/>
    </source>
</evidence>
<gene>
    <name evidence="4" type="ORF">TRUGW13939_03575</name>
</gene>
<dbReference type="InterPro" id="IPR021773">
    <property type="entry name" value="TPC11"/>
</dbReference>
<organism evidence="4 5">
    <name type="scientific">Talaromyces rugulosus</name>
    <name type="common">Penicillium rugulosum</name>
    <dbReference type="NCBI Taxonomy" id="121627"/>
    <lineage>
        <taxon>Eukaryota</taxon>
        <taxon>Fungi</taxon>
        <taxon>Dikarya</taxon>
        <taxon>Ascomycota</taxon>
        <taxon>Pezizomycotina</taxon>
        <taxon>Eurotiomycetes</taxon>
        <taxon>Eurotiomycetidae</taxon>
        <taxon>Eurotiales</taxon>
        <taxon>Trichocomaceae</taxon>
        <taxon>Talaromyces</taxon>
        <taxon>Talaromyces sect. Islandici</taxon>
    </lineage>
</organism>
<evidence type="ECO:0000313" key="4">
    <source>
        <dbReference type="EMBL" id="QKX56470.1"/>
    </source>
</evidence>
<protein>
    <recommendedName>
        <fullName evidence="6">Gryzun putative trafficking through Golgi domain-containing protein</fullName>
    </recommendedName>
</protein>
<dbReference type="AlphaFoldDB" id="A0A7H8QR78"/>
<feature type="region of interest" description="Disordered" evidence="1">
    <location>
        <begin position="268"/>
        <end position="290"/>
    </location>
</feature>
<feature type="domain" description="Trafficking protein particle complex subunit 11" evidence="3">
    <location>
        <begin position="343"/>
        <end position="620"/>
    </location>
</feature>
<sequence length="1239" mass="138596">MDAYPDDYIAHNLPLILVSGLANNDKDDDPHQSEYPLLDQSGTLVESDLPLLDGPLVNDLRDAFLDYDAYGARWRASADTGRSNSIASRVKLTGRTYRLPPRKAGFPSDADLSASSGIPVVHSPISPLTPGSPTFPDGLITPLWVHKHQGLIPAAVINALSITSDPSMSTLRDNQLKIEIRGLKESWAASGYKSRFIVILVADDDINSQELDERLSNIRRATNLDPRSLHVLYPDLSTVEVKDFVRSLLSSLQPSLVDYYRDLSKHARRKRNRGTIPPPTAPPTSGTSQTLSFQGWNVRYEFKLGVFAEFRQEMEAAQRNFEAAYEILFGQEVFESIAAWHPRFNEARLLGDILAIRIIRCLLWTTQTTAAVRFWLSHRANTEDIVHRKGKGTKNYGWKAWDSRWSTVMSQLISRADLPAFQPDLLQDPTRIHESIIHPPEKGLLRNEVSTPWELLHHQGYWLDRSAKHLIQRHALAETIPEEHRNSTNQSPASQVVAKLQFYDVYLVPEPHVEAPHSTNSGVDHFSSIIDTLKASVEHFAVRGQIRKVESLSLEIAKFHIKKGEWANAYETLKPLWPTLTWRKSGWWDLMSEFTWTLRKCAVELNDSEALVWIHWELLSKVLQPLSDWNYDFNHCLDAVAAGDSKPTVVLNAEDVLSCLSASLVFEKSEGNVGEPLQAQLTVVSLAQPDSAPIRLSEVRLDFDGTLRPIKLQADDVADQEGDAPQCRISNITLRDEADPVDSTSSSSLTSMVGTADLTLRPSHTRVYNLTAVPREAGEANIASVTLAIEEEKFSFSYVTTNRQQRMPFWWMNSSQGPRKKRIGKGRDISACQIRPKPPKIHISTPNLEKHYYTNERVALPVAMKNNEDDVAEVTIQVRLFGQPGSSVELSWSDNADSNIDSASDTAVENTAHSISRRIGSLTPTSTSEVQVILSNTVDASKYELEISVQYTLSSDPQTPISKSVSVDLEFVRPFEANYEFLPRLHSQPWPNLFNFGGDLTTPDTTKPEGIQQKWAVNSKLVSFASEPLDIEKISLVLIDIHGGAVCELGTETLVMPQSTQILPGDLRESEFLVNAQKMDLDDRQSVTLDVSLDVHWKRVSSGSNATTTVSSLAMPRFLIPMGEPRILASSVSSEQLPGLVHLDYTLENPSIHSLTFNLTMEASEHFAFSGAKTRVLQMVPLSRHTVRYTLFAFKPGMWIQPHLLVIDTYFNKTLRVLPTEGMQSDRKGILVWVDADGS</sequence>
<evidence type="ECO:0000259" key="3">
    <source>
        <dbReference type="Pfam" id="PF11817"/>
    </source>
</evidence>
<feature type="domain" description="Gryzun putative trafficking through Golgi" evidence="2">
    <location>
        <begin position="649"/>
        <end position="1235"/>
    </location>
</feature>
<dbReference type="Proteomes" id="UP000509510">
    <property type="component" value="Chromosome II"/>
</dbReference>
<evidence type="ECO:0000313" key="5">
    <source>
        <dbReference type="Proteomes" id="UP000509510"/>
    </source>
</evidence>
<dbReference type="OrthoDB" id="6278596at2759"/>
<dbReference type="Pfam" id="PF07919">
    <property type="entry name" value="Gryzun"/>
    <property type="match status" value="1"/>
</dbReference>
<dbReference type="EMBL" id="CP055899">
    <property type="protein sequence ID" value="QKX56470.1"/>
    <property type="molecule type" value="Genomic_DNA"/>
</dbReference>
<evidence type="ECO:0000256" key="1">
    <source>
        <dbReference type="SAM" id="MobiDB-lite"/>
    </source>
</evidence>